<evidence type="ECO:0000313" key="3">
    <source>
        <dbReference type="Proteomes" id="UP000823941"/>
    </source>
</evidence>
<gene>
    <name evidence="2" type="ORF">JYU34_017853</name>
</gene>
<sequence length="214" mass="25520">MITDNQLTKQQKYDQCELMPVIQHVDICGRERRMSCEKYHHLQSDLPVSVTAVALAPTRSGGHQEARTLQKLQTFSVVKRHTSVCPERDCRRTKTKAFNKTNNNMPVLLIEIEAEEETTSMRNKEKKREREKYNEIAEEYTRKIIDPFGDDDEGYRKNKQKHKTDPVKKRVAENIEEYDKKIEDIFMGSDHRKQEREEEKQFKRGKRKIFDWIF</sequence>
<protein>
    <submittedName>
        <fullName evidence="2">Uncharacterized protein</fullName>
    </submittedName>
</protein>
<proteinExistence type="predicted"/>
<dbReference type="EMBL" id="JAHIBW010000024">
    <property type="protein sequence ID" value="KAG7298266.1"/>
    <property type="molecule type" value="Genomic_DNA"/>
</dbReference>
<comment type="caution">
    <text evidence="2">The sequence shown here is derived from an EMBL/GenBank/DDBJ whole genome shotgun (WGS) entry which is preliminary data.</text>
</comment>
<dbReference type="Proteomes" id="UP000823941">
    <property type="component" value="Chromosome 24"/>
</dbReference>
<accession>A0ABQ7PZ62</accession>
<evidence type="ECO:0000256" key="1">
    <source>
        <dbReference type="SAM" id="MobiDB-lite"/>
    </source>
</evidence>
<reference evidence="2 3" key="1">
    <citation type="submission" date="2021-06" db="EMBL/GenBank/DDBJ databases">
        <title>A haploid diamondback moth (Plutella xylostella L.) genome assembly resolves 31 chromosomes and identifies a diamide resistance mutation.</title>
        <authorList>
            <person name="Ward C.M."/>
            <person name="Perry K.D."/>
            <person name="Baker G."/>
            <person name="Powis K."/>
            <person name="Heckel D.G."/>
            <person name="Baxter S.W."/>
        </authorList>
    </citation>
    <scope>NUCLEOTIDE SEQUENCE [LARGE SCALE GENOMIC DNA]</scope>
    <source>
        <strain evidence="2 3">LV</strain>
        <tissue evidence="2">Single pupa</tissue>
    </source>
</reference>
<organism evidence="2 3">
    <name type="scientific">Plutella xylostella</name>
    <name type="common">Diamondback moth</name>
    <name type="synonym">Plutella maculipennis</name>
    <dbReference type="NCBI Taxonomy" id="51655"/>
    <lineage>
        <taxon>Eukaryota</taxon>
        <taxon>Metazoa</taxon>
        <taxon>Ecdysozoa</taxon>
        <taxon>Arthropoda</taxon>
        <taxon>Hexapoda</taxon>
        <taxon>Insecta</taxon>
        <taxon>Pterygota</taxon>
        <taxon>Neoptera</taxon>
        <taxon>Endopterygota</taxon>
        <taxon>Lepidoptera</taxon>
        <taxon>Glossata</taxon>
        <taxon>Ditrysia</taxon>
        <taxon>Yponomeutoidea</taxon>
        <taxon>Plutellidae</taxon>
        <taxon>Plutella</taxon>
    </lineage>
</organism>
<keyword evidence="3" id="KW-1185">Reference proteome</keyword>
<feature type="region of interest" description="Disordered" evidence="1">
    <location>
        <begin position="148"/>
        <end position="170"/>
    </location>
</feature>
<evidence type="ECO:0000313" key="2">
    <source>
        <dbReference type="EMBL" id="KAG7298266.1"/>
    </source>
</evidence>
<name>A0ABQ7PZ62_PLUXY</name>